<proteinExistence type="predicted"/>
<keyword evidence="2" id="KW-1185">Reference proteome</keyword>
<accession>A0ACC2SF72</accession>
<evidence type="ECO:0000313" key="2">
    <source>
        <dbReference type="Proteomes" id="UP001165960"/>
    </source>
</evidence>
<sequence length="464" mass="53769">MLVFTNIVAAGLKSNDIFCYNYKIIMLPWFILEEILKHLDNRTLAEVRLASREFNLLAEPLLFRVHSLKCTRLAEYHTFLKEKGSHFEVLRLNSLEGLEDLYSSGLTLFSLFPNLISLSSSLNFKAKETCLEKLVDDCLKLDNLRYLSLNGYHLARKVIKYFAPVIRKVDFLHVEAPFEILENAPDFKGLKTFLFSYKNLERSKPLVLQTSKVFEVVLLDNKIPFLSSNPNSSLSCSWAKYYSAEMECLIKLSTQNSRNRSIIDNVCCENTLYPDGFYVAESYPDFLELLDTPMLVDHCTVRRYPSAQDEECSLADFKTVPSLEITIYHFPSYQFVKEEFQATKLSLEMIYGWTINCFRWANECFPNLQHFYVENVVPDELIFLKSNCFPKLVHFYTSVTQSNFFWSELIKAAPNLMYIHTDSMQSNIVENLRPLLQVVPYRNIMGFSGGTDEISGYNGCLYDR</sequence>
<organism evidence="1 2">
    <name type="scientific">Entomophthora muscae</name>
    <dbReference type="NCBI Taxonomy" id="34485"/>
    <lineage>
        <taxon>Eukaryota</taxon>
        <taxon>Fungi</taxon>
        <taxon>Fungi incertae sedis</taxon>
        <taxon>Zoopagomycota</taxon>
        <taxon>Entomophthoromycotina</taxon>
        <taxon>Entomophthoromycetes</taxon>
        <taxon>Entomophthorales</taxon>
        <taxon>Entomophthoraceae</taxon>
        <taxon>Entomophthora</taxon>
    </lineage>
</organism>
<reference evidence="1" key="1">
    <citation type="submission" date="2022-04" db="EMBL/GenBank/DDBJ databases">
        <title>Genome of the entomopathogenic fungus Entomophthora muscae.</title>
        <authorList>
            <person name="Elya C."/>
            <person name="Lovett B.R."/>
            <person name="Lee E."/>
            <person name="Macias A.M."/>
            <person name="Hajek A.E."/>
            <person name="De Bivort B.L."/>
            <person name="Kasson M.T."/>
            <person name="De Fine Licht H.H."/>
            <person name="Stajich J.E."/>
        </authorList>
    </citation>
    <scope>NUCLEOTIDE SEQUENCE</scope>
    <source>
        <strain evidence="1">Berkeley</strain>
    </source>
</reference>
<comment type="caution">
    <text evidence="1">The sequence shown here is derived from an EMBL/GenBank/DDBJ whole genome shotgun (WGS) entry which is preliminary data.</text>
</comment>
<protein>
    <submittedName>
        <fullName evidence="1">Uncharacterized protein</fullName>
    </submittedName>
</protein>
<dbReference type="EMBL" id="QTSX02005108">
    <property type="protein sequence ID" value="KAJ9061006.1"/>
    <property type="molecule type" value="Genomic_DNA"/>
</dbReference>
<dbReference type="Proteomes" id="UP001165960">
    <property type="component" value="Unassembled WGS sequence"/>
</dbReference>
<gene>
    <name evidence="1" type="ORF">DSO57_1024987</name>
</gene>
<evidence type="ECO:0000313" key="1">
    <source>
        <dbReference type="EMBL" id="KAJ9061006.1"/>
    </source>
</evidence>
<name>A0ACC2SF72_9FUNG</name>